<feature type="transmembrane region" description="Helical" evidence="7">
    <location>
        <begin position="317"/>
        <end position="334"/>
    </location>
</feature>
<dbReference type="PIRSF" id="PIRSF006603">
    <property type="entry name" value="DinF"/>
    <property type="match status" value="1"/>
</dbReference>
<feature type="transmembrane region" description="Helical" evidence="7">
    <location>
        <begin position="354"/>
        <end position="372"/>
    </location>
</feature>
<dbReference type="Pfam" id="PF01554">
    <property type="entry name" value="MatE"/>
    <property type="match status" value="2"/>
</dbReference>
<dbReference type="CDD" id="cd13134">
    <property type="entry name" value="MATE_like_8"/>
    <property type="match status" value="1"/>
</dbReference>
<evidence type="ECO:0000256" key="7">
    <source>
        <dbReference type="SAM" id="Phobius"/>
    </source>
</evidence>
<evidence type="ECO:0000256" key="4">
    <source>
        <dbReference type="ARBA" id="ARBA00022692"/>
    </source>
</evidence>
<keyword evidence="6 7" id="KW-0472">Membrane</keyword>
<evidence type="ECO:0000256" key="2">
    <source>
        <dbReference type="ARBA" id="ARBA00022448"/>
    </source>
</evidence>
<feature type="transmembrane region" description="Helical" evidence="7">
    <location>
        <begin position="133"/>
        <end position="154"/>
    </location>
</feature>
<evidence type="ECO:0000256" key="1">
    <source>
        <dbReference type="ARBA" id="ARBA00004651"/>
    </source>
</evidence>
<feature type="transmembrane region" description="Helical" evidence="7">
    <location>
        <begin position="196"/>
        <end position="216"/>
    </location>
</feature>
<name>A0ABS4JHQ7_9BACL</name>
<gene>
    <name evidence="8" type="ORF">J2Z69_002285</name>
</gene>
<dbReference type="NCBIfam" id="TIGR00797">
    <property type="entry name" value="matE"/>
    <property type="match status" value="1"/>
</dbReference>
<feature type="transmembrane region" description="Helical" evidence="7">
    <location>
        <begin position="92"/>
        <end position="113"/>
    </location>
</feature>
<dbReference type="EMBL" id="JAGGLD010000003">
    <property type="protein sequence ID" value="MBP2001242.1"/>
    <property type="molecule type" value="Genomic_DNA"/>
</dbReference>
<dbReference type="PANTHER" id="PTHR42925:SF1">
    <property type="entry name" value="VIRULENCE FACTOR MVIN"/>
    <property type="match status" value="1"/>
</dbReference>
<dbReference type="InterPro" id="IPR002528">
    <property type="entry name" value="MATE_fam"/>
</dbReference>
<reference evidence="8 9" key="1">
    <citation type="submission" date="2021-03" db="EMBL/GenBank/DDBJ databases">
        <title>Genomic Encyclopedia of Type Strains, Phase IV (KMG-IV): sequencing the most valuable type-strain genomes for metagenomic binning, comparative biology and taxonomic classification.</title>
        <authorList>
            <person name="Goeker M."/>
        </authorList>
    </citation>
    <scope>NUCLEOTIDE SEQUENCE [LARGE SCALE GENOMIC DNA]</scope>
    <source>
        <strain evidence="8 9">DSM 26806</strain>
    </source>
</reference>
<evidence type="ECO:0000313" key="9">
    <source>
        <dbReference type="Proteomes" id="UP001519288"/>
    </source>
</evidence>
<comment type="subcellular location">
    <subcellularLocation>
        <location evidence="1">Cell membrane</location>
        <topology evidence="1">Multi-pass membrane protein</topology>
    </subcellularLocation>
</comment>
<dbReference type="RefSeq" id="WP_209862205.1">
    <property type="nucleotide sequence ID" value="NZ_JAGGLD010000003.1"/>
</dbReference>
<feature type="transmembrane region" description="Helical" evidence="7">
    <location>
        <begin position="281"/>
        <end position="305"/>
    </location>
</feature>
<evidence type="ECO:0000313" key="8">
    <source>
        <dbReference type="EMBL" id="MBP2001242.1"/>
    </source>
</evidence>
<dbReference type="Proteomes" id="UP001519288">
    <property type="component" value="Unassembled WGS sequence"/>
</dbReference>
<keyword evidence="2" id="KW-0813">Transport</keyword>
<dbReference type="PANTHER" id="PTHR42925">
    <property type="entry name" value="MULTIDRUG AND TOXIN EFFLUX PROTEIN MATE FAMILY"/>
    <property type="match status" value="1"/>
</dbReference>
<keyword evidence="5 7" id="KW-1133">Transmembrane helix</keyword>
<organism evidence="8 9">
    <name type="scientific">Paenibacillus shirakamiensis</name>
    <dbReference type="NCBI Taxonomy" id="1265935"/>
    <lineage>
        <taxon>Bacteria</taxon>
        <taxon>Bacillati</taxon>
        <taxon>Bacillota</taxon>
        <taxon>Bacilli</taxon>
        <taxon>Bacillales</taxon>
        <taxon>Paenibacillaceae</taxon>
        <taxon>Paenibacillus</taxon>
    </lineage>
</organism>
<evidence type="ECO:0000256" key="3">
    <source>
        <dbReference type="ARBA" id="ARBA00022475"/>
    </source>
</evidence>
<accession>A0ABS4JHQ7</accession>
<feature type="transmembrane region" description="Helical" evidence="7">
    <location>
        <begin position="57"/>
        <end position="80"/>
    </location>
</feature>
<dbReference type="InterPro" id="IPR048279">
    <property type="entry name" value="MdtK-like"/>
</dbReference>
<feature type="transmembrane region" description="Helical" evidence="7">
    <location>
        <begin position="12"/>
        <end position="37"/>
    </location>
</feature>
<sequence>MKKLRDRDPQQLTMLALTWPIFVEVFMLKLIGVSGVFMLSHLSDHAVAAVGVANQVLTLITVIFGVVSIGTGIIVAQWLGAKEEKEAVKASISSILFNLGIGIVISGLIWITAPILLHAMGISLDIYNDSLLYLRGVGACLFLQAIVMSCSAVLRNYGRTKHVMFVMLGMNIIVVCGNYLCIYAPFGWPILGIQGVMYSTIAGQGIAAITLFFLFLRTTHTQLRECTDRPQHVRKILQIGIPSALEQISYNASQFLIFYFIASMGVEAVATRVYLQNIAMFIPLFAGAMGQGTQIRVAYLVGASLKDKAYNLSYSNLKLALLLCLIASTGMILLYNPLIHGFTTNQTVIKEGKILIGISLILELGRTFNLILTSSLRGAGDIQFPVVVGMFSMWGIGASASFYLGSYLGLGLVGIWIAACLDEWIRGLFMCYRWTFKKWMKQTVAVTNEKMYNNSS</sequence>
<keyword evidence="9" id="KW-1185">Reference proteome</keyword>
<dbReference type="InterPro" id="IPR047135">
    <property type="entry name" value="YsiQ"/>
</dbReference>
<protein>
    <submittedName>
        <fullName evidence="8">MATE family efflux protein</fullName>
    </submittedName>
</protein>
<evidence type="ECO:0000256" key="6">
    <source>
        <dbReference type="ARBA" id="ARBA00023136"/>
    </source>
</evidence>
<comment type="caution">
    <text evidence="8">The sequence shown here is derived from an EMBL/GenBank/DDBJ whole genome shotgun (WGS) entry which is preliminary data.</text>
</comment>
<keyword evidence="3" id="KW-1003">Cell membrane</keyword>
<evidence type="ECO:0000256" key="5">
    <source>
        <dbReference type="ARBA" id="ARBA00022989"/>
    </source>
</evidence>
<keyword evidence="4 7" id="KW-0812">Transmembrane</keyword>
<feature type="transmembrane region" description="Helical" evidence="7">
    <location>
        <begin position="166"/>
        <end position="190"/>
    </location>
</feature>
<proteinExistence type="predicted"/>